<feature type="compositionally biased region" description="Basic and acidic residues" evidence="1">
    <location>
        <begin position="93"/>
        <end position="124"/>
    </location>
</feature>
<dbReference type="InterPro" id="IPR038884">
    <property type="entry name" value="CFAP61"/>
</dbReference>
<protein>
    <submittedName>
        <fullName evidence="4">Uncharacterized protein C20orf26-like protein</fullName>
    </submittedName>
</protein>
<keyword evidence="5" id="KW-1185">Reference proteome</keyword>
<evidence type="ECO:0000313" key="5">
    <source>
        <dbReference type="Proteomes" id="UP000008237"/>
    </source>
</evidence>
<dbReference type="Proteomes" id="UP000008237">
    <property type="component" value="Unassembled WGS sequence"/>
</dbReference>
<accession>E2BP73</accession>
<dbReference type="PANTHER" id="PTHR21178:SF8">
    <property type="entry name" value="CILIA- AND FLAGELLA-ASSOCIATED PROTEIN 61"/>
    <property type="match status" value="1"/>
</dbReference>
<dbReference type="PANTHER" id="PTHR21178">
    <property type="entry name" value="CILIA- AND FLAGELLA-ASSOCIATED PROTEIN 61"/>
    <property type="match status" value="1"/>
</dbReference>
<dbReference type="FunCoup" id="E2BP73">
    <property type="interactions" value="1"/>
</dbReference>
<organism evidence="5">
    <name type="scientific">Harpegnathos saltator</name>
    <name type="common">Jerdon's jumping ant</name>
    <dbReference type="NCBI Taxonomy" id="610380"/>
    <lineage>
        <taxon>Eukaryota</taxon>
        <taxon>Metazoa</taxon>
        <taxon>Ecdysozoa</taxon>
        <taxon>Arthropoda</taxon>
        <taxon>Hexapoda</taxon>
        <taxon>Insecta</taxon>
        <taxon>Pterygota</taxon>
        <taxon>Neoptera</taxon>
        <taxon>Endopterygota</taxon>
        <taxon>Hymenoptera</taxon>
        <taxon>Apocrita</taxon>
        <taxon>Aculeata</taxon>
        <taxon>Formicoidea</taxon>
        <taxon>Formicidae</taxon>
        <taxon>Ponerinae</taxon>
        <taxon>Ponerini</taxon>
        <taxon>Harpegnathos</taxon>
    </lineage>
</organism>
<sequence length="956" mass="110230">MIRYPDGCRQLIIGEDIDGSAAGAMCLNSTIDIDLLNENFELTAYHGLRKPHENDEEPSDVAKSTSELLQFVFSQMSCEHTARSSGRSSNDNSFHERQATEATDDKRCSEETEELCKSRSDQIARPDVPSTDVGDLPSILNDVDVQFHSKMQASILAEAMLELSRKRNAPLLAVQVDETVQSRLIHDLLPPPTYHGEKNAFILEIFAMRDGMRPHWSFDFLEAAFDSFPDLDYCVVLLPSTRPPQKYLQHFMRVPFRCNKDFPMILYVLHRAVLFGEIKCRRAEVRDRNTVQGLLAAMPTKHETLADFDLAMDPLQLDLDCFVFECNDTMLGLAILSRYHVEDYVSMQSIHQDDYGRLLHFVLTPIFFAYHRFFFREIARLSGLTVIFYRLQHEDESALTRKRPLASCLSDMIPVNPRKQAGYRFPVISEKINMTEVGTKDDDMFSLFMTSPRLAMMPRVMIDLRIVIVGASNCGVALAEYLALRSMCRYTNLTLISPHGLPFDKERSPVETSLLPFRGTFCPEYRRCVAVRTWVNIVYGTMTAINRKEKYVTVMNQGNLAYDYLVLTCGLQYQRPTLQGETKARKRGEEVTVGSTTELPWNCLTINDDTEASVCLRKIRWLTEDLQEERAILLYGRNIDCYCALRGLIEFGVNPRWITLIEPSLNSDETDDDVFYCDREVDEAVTNAVLQNGVRVLSGWCMIDWSLTRRIDGQIAIENITIEKKGETRTLLCDILLNFHEKTINLNAFFAFCRAGLVFNGSLIIDLECRTNDPFIFAAGTMTKYSRRFRAESSQHIYFSSIEVGQRTFEVQDMIALYGKHEIMLNELKFRFKNSSVSDLYAYFREPWATAIFHDRFECLRAENRVVLLSRTHAHTDSMVDDCVSALIKSKWQEISKQDRRYIESRYAGSIYYRKLENNLVSFLEFYESDLPMYCTPCKQRRMYMDVEDSPLYFEQ</sequence>
<reference evidence="4 5" key="1">
    <citation type="journal article" date="2010" name="Science">
        <title>Genomic comparison of the ants Camponotus floridanus and Harpegnathos saltator.</title>
        <authorList>
            <person name="Bonasio R."/>
            <person name="Zhang G."/>
            <person name="Ye C."/>
            <person name="Mutti N.S."/>
            <person name="Fang X."/>
            <person name="Qin N."/>
            <person name="Donahue G."/>
            <person name="Yang P."/>
            <person name="Li Q."/>
            <person name="Li C."/>
            <person name="Zhang P."/>
            <person name="Huang Z."/>
            <person name="Berger S.L."/>
            <person name="Reinberg D."/>
            <person name="Wang J."/>
            <person name="Liebig J."/>
        </authorList>
    </citation>
    <scope>NUCLEOTIDE SEQUENCE [LARGE SCALE GENOMIC DNA]</scope>
    <source>
        <strain evidence="4 5">R22 G/1</strain>
    </source>
</reference>
<feature type="domain" description="CFAP61 dimerisation" evidence="3">
    <location>
        <begin position="804"/>
        <end position="852"/>
    </location>
</feature>
<dbReference type="InterPro" id="IPR036188">
    <property type="entry name" value="FAD/NAD-bd_sf"/>
</dbReference>
<dbReference type="AlphaFoldDB" id="E2BP73"/>
<evidence type="ECO:0000313" key="4">
    <source>
        <dbReference type="EMBL" id="EFN82493.1"/>
    </source>
</evidence>
<dbReference type="Pfam" id="PF23150">
    <property type="entry name" value="CFAP61_dimer"/>
    <property type="match status" value="1"/>
</dbReference>
<feature type="domain" description="Cilia- and flagella-associated protein 61 N-terminal" evidence="2">
    <location>
        <begin position="10"/>
        <end position="51"/>
    </location>
</feature>
<dbReference type="OMA" id="FNDEDHA"/>
<proteinExistence type="predicted"/>
<dbReference type="Pfam" id="PF16092">
    <property type="entry name" value="CFAP61_N"/>
    <property type="match status" value="1"/>
</dbReference>
<name>E2BP73_HARSA</name>
<dbReference type="InParanoid" id="E2BP73"/>
<dbReference type="InterPro" id="IPR056299">
    <property type="entry name" value="CFAP61_dimer"/>
</dbReference>
<feature type="region of interest" description="Disordered" evidence="1">
    <location>
        <begin position="82"/>
        <end position="131"/>
    </location>
</feature>
<dbReference type="Gene3D" id="3.50.50.60">
    <property type="entry name" value="FAD/NAD(P)-binding domain"/>
    <property type="match status" value="2"/>
</dbReference>
<feature type="compositionally biased region" description="Polar residues" evidence="1">
    <location>
        <begin position="82"/>
        <end position="92"/>
    </location>
</feature>
<dbReference type="InterPro" id="IPR032151">
    <property type="entry name" value="CFAP61_N"/>
</dbReference>
<gene>
    <name evidence="4" type="ORF">EAI_00198</name>
</gene>
<evidence type="ECO:0000259" key="2">
    <source>
        <dbReference type="Pfam" id="PF16092"/>
    </source>
</evidence>
<dbReference type="SUPFAM" id="SSF51905">
    <property type="entry name" value="FAD/NAD(P)-binding domain"/>
    <property type="match status" value="1"/>
</dbReference>
<evidence type="ECO:0000256" key="1">
    <source>
        <dbReference type="SAM" id="MobiDB-lite"/>
    </source>
</evidence>
<evidence type="ECO:0000259" key="3">
    <source>
        <dbReference type="Pfam" id="PF23150"/>
    </source>
</evidence>
<dbReference type="OrthoDB" id="382863at2759"/>
<dbReference type="EMBL" id="GL449553">
    <property type="protein sequence ID" value="EFN82493.1"/>
    <property type="molecule type" value="Genomic_DNA"/>
</dbReference>